<evidence type="ECO:0000256" key="5">
    <source>
        <dbReference type="ARBA" id="ARBA00022737"/>
    </source>
</evidence>
<dbReference type="GO" id="GO:0030313">
    <property type="term" value="C:cell envelope"/>
    <property type="evidence" value="ECO:0007669"/>
    <property type="project" value="UniProtKB-SubCell"/>
</dbReference>
<evidence type="ECO:0000256" key="3">
    <source>
        <dbReference type="ARBA" id="ARBA00022525"/>
    </source>
</evidence>
<feature type="signal peptide" evidence="8">
    <location>
        <begin position="1"/>
        <end position="29"/>
    </location>
</feature>
<protein>
    <submittedName>
        <fullName evidence="10">B domain-containing protein</fullName>
    </submittedName>
</protein>
<dbReference type="GO" id="GO:0005576">
    <property type="term" value="C:extracellular region"/>
    <property type="evidence" value="ECO:0007669"/>
    <property type="project" value="UniProtKB-SubCell"/>
</dbReference>
<organism evidence="10 11">
    <name type="scientific">Staphylococcus chromogenes</name>
    <name type="common">Staphylococcus hyicus subsp. chromogenes</name>
    <dbReference type="NCBI Taxonomy" id="46126"/>
    <lineage>
        <taxon>Bacteria</taxon>
        <taxon>Bacillati</taxon>
        <taxon>Bacillota</taxon>
        <taxon>Bacilli</taxon>
        <taxon>Bacillales</taxon>
        <taxon>Staphylococcaceae</taxon>
        <taxon>Staphylococcus</taxon>
    </lineage>
</organism>
<proteinExistence type="predicted"/>
<keyword evidence="6" id="KW-0843">Virulence</keyword>
<dbReference type="Proteomes" id="UP001240157">
    <property type="component" value="Unassembled WGS sequence"/>
</dbReference>
<dbReference type="Pfam" id="PF02216">
    <property type="entry name" value="B"/>
    <property type="match status" value="2"/>
</dbReference>
<feature type="chain" id="PRO_5044755546" evidence="8">
    <location>
        <begin position="30"/>
        <end position="551"/>
    </location>
</feature>
<keyword evidence="4 8" id="KW-0732">Signal</keyword>
<evidence type="ECO:0000313" key="10">
    <source>
        <dbReference type="EMBL" id="MDQ7176062.1"/>
    </source>
</evidence>
<evidence type="ECO:0000259" key="9">
    <source>
        <dbReference type="Pfam" id="PF02216"/>
    </source>
</evidence>
<feature type="compositionally biased region" description="Polar residues" evidence="7">
    <location>
        <begin position="382"/>
        <end position="403"/>
    </location>
</feature>
<dbReference type="EMBL" id="JAVGJF010000060">
    <property type="protein sequence ID" value="MDQ7176062.1"/>
    <property type="molecule type" value="Genomic_DNA"/>
</dbReference>
<name>A0ABD5AXZ8_STACR</name>
<dbReference type="RefSeq" id="WP_308891092.1">
    <property type="nucleotide sequence ID" value="NZ_JAVGJF010000060.1"/>
</dbReference>
<dbReference type="Gene3D" id="1.20.5.420">
    <property type="entry name" value="Immunoglobulin FC, subunit C"/>
    <property type="match status" value="2"/>
</dbReference>
<sequence length="551" mass="62667">MKIQNISRLLMGAATITLATMVANGEAKASEETPTQSPVQQTQQTPVQQTQQTPVQQTQRAQATFDSQHVSDAQRAFYHTLHINGITDSQRQGYIKQLRQNPNHETTAQNVFSESTKDSNNPDRRLAQRNAYFEIIHNPKLSSQERERYIGQLIENPDHSQQIWIESNRVPSGNSGNTASEADFLNFTQSKPLQLNQHTPKYQQKHHLPSQNQYNTATEAEFEKFVYPNHKIKLEHQQKHHEYLTNLNRDNTLVDEDLHKIIDTFKPIPVSQTAKAETPSVKLAPLFPYKDLSNEEIFSHLRHLRDTKQISNVDLESLLKWFPPIGVNQNKTVQLSTLFPDNNLSGERLLNDLRELYKVNRISKANLEKLLSYFPPIPVKNETSATNGQTQSATSAVKTSTAHVAQAPKVTPSVQSEKASTSYYQSVKNFFSESYNKIANTFNGYKTKYENTKYYVSTYFKYKNTIDKFVLTTLGDDASSHIRPLKVRPNDNVAYNALLHARNFFTEGINTGKVLHAFYKHPTTVKNVIATADTASALKNIASAFVSNWWK</sequence>
<feature type="region of interest" description="Disordered" evidence="7">
    <location>
        <begin position="27"/>
        <end position="57"/>
    </location>
</feature>
<comment type="caution">
    <text evidence="10">The sequence shown here is derived from an EMBL/GenBank/DDBJ whole genome shotgun (WGS) entry which is preliminary data.</text>
</comment>
<feature type="domain" description="Protein A Ig-binding" evidence="9">
    <location>
        <begin position="121"/>
        <end position="169"/>
    </location>
</feature>
<dbReference type="InterPro" id="IPR009063">
    <property type="entry name" value="Ig/albumin-bd_sf"/>
</dbReference>
<evidence type="ECO:0000256" key="6">
    <source>
        <dbReference type="ARBA" id="ARBA00023026"/>
    </source>
</evidence>
<evidence type="ECO:0000256" key="4">
    <source>
        <dbReference type="ARBA" id="ARBA00022729"/>
    </source>
</evidence>
<dbReference type="AlphaFoldDB" id="A0ABD5AXZ8"/>
<dbReference type="SUPFAM" id="SSF46997">
    <property type="entry name" value="Bacterial immunoglobulin/albumin-binding domains"/>
    <property type="match status" value="2"/>
</dbReference>
<accession>A0ABD5AXZ8</accession>
<keyword evidence="5" id="KW-0677">Repeat</keyword>
<feature type="compositionally biased region" description="Low complexity" evidence="7">
    <location>
        <begin position="33"/>
        <end position="57"/>
    </location>
</feature>
<evidence type="ECO:0000256" key="2">
    <source>
        <dbReference type="ARBA" id="ARBA00004613"/>
    </source>
</evidence>
<comment type="subcellular location">
    <subcellularLocation>
        <location evidence="1">Cell envelope</location>
    </subcellularLocation>
    <subcellularLocation>
        <location evidence="2">Secreted</location>
    </subcellularLocation>
</comment>
<evidence type="ECO:0000256" key="7">
    <source>
        <dbReference type="SAM" id="MobiDB-lite"/>
    </source>
</evidence>
<feature type="region of interest" description="Disordered" evidence="7">
    <location>
        <begin position="382"/>
        <end position="411"/>
    </location>
</feature>
<gene>
    <name evidence="10" type="ORF">RCF65_08685</name>
</gene>
<feature type="domain" description="Protein A Ig-binding" evidence="9">
    <location>
        <begin position="67"/>
        <end position="118"/>
    </location>
</feature>
<keyword evidence="3" id="KW-0964">Secreted</keyword>
<reference evidence="10 11" key="1">
    <citation type="submission" date="2023-08" db="EMBL/GenBank/DDBJ databases">
        <title>Whole genome sequencing of Staphylococcus chromogenes NNSch 2386.</title>
        <authorList>
            <person name="Kropotov V.S."/>
            <person name="Boriskina E.V."/>
            <person name="Gordinskaya N.A."/>
            <person name="Shkurkina I.S."/>
            <person name="Kryazhev D.V."/>
            <person name="Alekseeva A.E."/>
            <person name="Makhova M.A."/>
        </authorList>
    </citation>
    <scope>NUCLEOTIDE SEQUENCE [LARGE SCALE GENOMIC DNA]</scope>
    <source>
        <strain evidence="10 11">NNSch 2386</strain>
    </source>
</reference>
<evidence type="ECO:0000256" key="1">
    <source>
        <dbReference type="ARBA" id="ARBA00004196"/>
    </source>
</evidence>
<evidence type="ECO:0000256" key="8">
    <source>
        <dbReference type="SAM" id="SignalP"/>
    </source>
</evidence>
<dbReference type="InterPro" id="IPR003132">
    <property type="entry name" value="Protein_A_Ig-bd"/>
</dbReference>
<evidence type="ECO:0000313" key="11">
    <source>
        <dbReference type="Proteomes" id="UP001240157"/>
    </source>
</evidence>